<keyword evidence="3" id="KW-0677">Repeat</keyword>
<evidence type="ECO:0000256" key="4">
    <source>
        <dbReference type="ARBA" id="ARBA00023242"/>
    </source>
</evidence>
<dbReference type="Proteomes" id="UP000887575">
    <property type="component" value="Unassembled WGS sequence"/>
</dbReference>
<dbReference type="InterPro" id="IPR012972">
    <property type="entry name" value="NLE"/>
</dbReference>
<dbReference type="FunFam" id="2.130.10.10:FF:000092">
    <property type="entry name" value="notchless protein homolog"/>
    <property type="match status" value="1"/>
</dbReference>
<feature type="repeat" description="WD" evidence="6">
    <location>
        <begin position="415"/>
        <end position="456"/>
    </location>
</feature>
<dbReference type="PROSITE" id="PS50082">
    <property type="entry name" value="WD_REPEATS_2"/>
    <property type="match status" value="7"/>
</dbReference>
<dbReference type="PRINTS" id="PR00320">
    <property type="entry name" value="GPROTEINBRPT"/>
</dbReference>
<proteinExistence type="inferred from homology"/>
<dbReference type="Pfam" id="PF08154">
    <property type="entry name" value="NLE"/>
    <property type="match status" value="1"/>
</dbReference>
<feature type="domain" description="NLE" evidence="7">
    <location>
        <begin position="25"/>
        <end position="87"/>
    </location>
</feature>
<dbReference type="PRINTS" id="PR00319">
    <property type="entry name" value="GPROTEINB"/>
</dbReference>
<evidence type="ECO:0000256" key="3">
    <source>
        <dbReference type="ARBA" id="ARBA00022737"/>
    </source>
</evidence>
<protein>
    <submittedName>
        <fullName evidence="9">NLE domain-containing protein</fullName>
    </submittedName>
</protein>
<dbReference type="SUPFAM" id="SSF50978">
    <property type="entry name" value="WD40 repeat-like"/>
    <property type="match status" value="1"/>
</dbReference>
<dbReference type="InterPro" id="IPR015943">
    <property type="entry name" value="WD40/YVTN_repeat-like_dom_sf"/>
</dbReference>
<feature type="repeat" description="WD" evidence="6">
    <location>
        <begin position="118"/>
        <end position="159"/>
    </location>
</feature>
<feature type="repeat" description="WD" evidence="6">
    <location>
        <begin position="373"/>
        <end position="414"/>
    </location>
</feature>
<dbReference type="AlphaFoldDB" id="A0AAF3FJ21"/>
<organism evidence="8 9">
    <name type="scientific">Mesorhabditis belari</name>
    <dbReference type="NCBI Taxonomy" id="2138241"/>
    <lineage>
        <taxon>Eukaryota</taxon>
        <taxon>Metazoa</taxon>
        <taxon>Ecdysozoa</taxon>
        <taxon>Nematoda</taxon>
        <taxon>Chromadorea</taxon>
        <taxon>Rhabditida</taxon>
        <taxon>Rhabditina</taxon>
        <taxon>Rhabditomorpha</taxon>
        <taxon>Rhabditoidea</taxon>
        <taxon>Rhabditidae</taxon>
        <taxon>Mesorhabditinae</taxon>
        <taxon>Mesorhabditis</taxon>
    </lineage>
</organism>
<keyword evidence="8" id="KW-1185">Reference proteome</keyword>
<accession>A0AAF3FJ21</accession>
<evidence type="ECO:0000313" key="9">
    <source>
        <dbReference type="WBParaSite" id="MBELARI_LOCUS6085"/>
    </source>
</evidence>
<dbReference type="InterPro" id="IPR036322">
    <property type="entry name" value="WD40_repeat_dom_sf"/>
</dbReference>
<evidence type="ECO:0000256" key="2">
    <source>
        <dbReference type="ARBA" id="ARBA00022574"/>
    </source>
</evidence>
<dbReference type="GO" id="GO:0005730">
    <property type="term" value="C:nucleolus"/>
    <property type="evidence" value="ECO:0007669"/>
    <property type="project" value="UniProtKB-SubCell"/>
</dbReference>
<dbReference type="PANTHER" id="PTHR19848:SF0">
    <property type="entry name" value="NOTCHLESS PROTEIN HOMOLOG 1"/>
    <property type="match status" value="1"/>
</dbReference>
<dbReference type="PANTHER" id="PTHR19848">
    <property type="entry name" value="WD40 REPEAT PROTEIN"/>
    <property type="match status" value="1"/>
</dbReference>
<feature type="repeat" description="WD" evidence="6">
    <location>
        <begin position="160"/>
        <end position="201"/>
    </location>
</feature>
<evidence type="ECO:0000259" key="7">
    <source>
        <dbReference type="Pfam" id="PF08154"/>
    </source>
</evidence>
<name>A0AAF3FJ21_9BILA</name>
<comment type="subcellular location">
    <subcellularLocation>
        <location evidence="1">Nucleus</location>
        <location evidence="1">Nucleolus</location>
    </subcellularLocation>
</comment>
<dbReference type="InterPro" id="IPR001680">
    <property type="entry name" value="WD40_rpt"/>
</dbReference>
<dbReference type="PROSITE" id="PS00678">
    <property type="entry name" value="WD_REPEATS_1"/>
    <property type="match status" value="2"/>
</dbReference>
<sequence length="490" mass="54403">MVEPKMKRKKEEIAEEKMDPDAQISIRFLGENGNELGGSGIVIPVGISVENLQQLCNQLLDTGDDPLPISFFTEDGVEIRESINQSLEKVDQEKVLTLVYAPQAVFRIYPVTRCSSSIPGHGEPIISAQFSPDGNGLASGSGDCTLRIWDTQTELPLYTCKGHKNHVLCVSWSPNAEKIASACRNGQIMLWNPKNGEQIGKTLTGHKQWITSLAWEPLHKDSTSRHLASAGKDGNIRIWDTVKGLTVRTLSGHTASVTCLRWGGQGLIYTGSQDRTVKVWRADDGVMCRNLTGHAHWINTLALNTDYVLRTSCFDPANHCAKPEDDKKAQEIADRRYNEVLRICGGERLVSGSDDFTMFLWNPSESKQHIARLTGHQQLVNQVVFSPDTRTVASASFDKSIKLWCGRTGKYLSSLRGHVQAVYQIAWSADSRLLVSGSADSTLKIWDIRSKRLMFDLPGHGDEVYTVDWSPEGTKVVSGGKDKVLKLWRQ</sequence>
<evidence type="ECO:0000313" key="8">
    <source>
        <dbReference type="Proteomes" id="UP000887575"/>
    </source>
</evidence>
<dbReference type="PROSITE" id="PS50294">
    <property type="entry name" value="WD_REPEATS_REGION"/>
    <property type="match status" value="7"/>
</dbReference>
<comment type="similarity">
    <text evidence="5">Belongs to the NLE1/RSA4 family.</text>
</comment>
<evidence type="ECO:0000256" key="6">
    <source>
        <dbReference type="PROSITE-ProRule" id="PRU00221"/>
    </source>
</evidence>
<dbReference type="InterPro" id="IPR019775">
    <property type="entry name" value="WD40_repeat_CS"/>
</dbReference>
<dbReference type="GO" id="GO:0000027">
    <property type="term" value="P:ribosomal large subunit assembly"/>
    <property type="evidence" value="ECO:0007669"/>
    <property type="project" value="TreeGrafter"/>
</dbReference>
<dbReference type="WBParaSite" id="MBELARI_LOCUS6085">
    <property type="protein sequence ID" value="MBELARI_LOCUS6085"/>
    <property type="gene ID" value="MBELARI_LOCUS6085"/>
</dbReference>
<keyword evidence="2 6" id="KW-0853">WD repeat</keyword>
<dbReference type="CDD" id="cd00200">
    <property type="entry name" value="WD40"/>
    <property type="match status" value="1"/>
</dbReference>
<dbReference type="InterPro" id="IPR020472">
    <property type="entry name" value="WD40_PAC1"/>
</dbReference>
<feature type="repeat" description="WD" evidence="6">
    <location>
        <begin position="203"/>
        <end position="249"/>
    </location>
</feature>
<evidence type="ECO:0000256" key="5">
    <source>
        <dbReference type="ARBA" id="ARBA00061016"/>
    </source>
</evidence>
<feature type="repeat" description="WD" evidence="6">
    <location>
        <begin position="457"/>
        <end position="490"/>
    </location>
</feature>
<dbReference type="InterPro" id="IPR001632">
    <property type="entry name" value="WD40_G-protein_beta-like"/>
</dbReference>
<feature type="repeat" description="WD" evidence="6">
    <location>
        <begin position="250"/>
        <end position="280"/>
    </location>
</feature>
<dbReference type="SMART" id="SM00320">
    <property type="entry name" value="WD40"/>
    <property type="match status" value="8"/>
</dbReference>
<reference evidence="9" key="1">
    <citation type="submission" date="2024-02" db="UniProtKB">
        <authorList>
            <consortium name="WormBaseParasite"/>
        </authorList>
    </citation>
    <scope>IDENTIFICATION</scope>
</reference>
<dbReference type="Gene3D" id="2.130.10.10">
    <property type="entry name" value="YVTN repeat-like/Quinoprotein amine dehydrogenase"/>
    <property type="match status" value="1"/>
</dbReference>
<evidence type="ECO:0000256" key="1">
    <source>
        <dbReference type="ARBA" id="ARBA00004604"/>
    </source>
</evidence>
<dbReference type="Pfam" id="PF00400">
    <property type="entry name" value="WD40"/>
    <property type="match status" value="7"/>
</dbReference>
<keyword evidence="4" id="KW-0539">Nucleus</keyword>
<dbReference type="GO" id="GO:0007219">
    <property type="term" value="P:Notch signaling pathway"/>
    <property type="evidence" value="ECO:0007669"/>
    <property type="project" value="TreeGrafter"/>
</dbReference>